<reference evidence="7" key="1">
    <citation type="submission" date="2023-02" db="EMBL/GenBank/DDBJ databases">
        <title>Identification and recombinant expression of a fungal hydrolase from Papiliotrema laurentii that hydrolyzes apple cutin and clears colloidal polyester polyurethane.</title>
        <authorList>
            <consortium name="DOE Joint Genome Institute"/>
            <person name="Roman V.A."/>
            <person name="Bojanowski C."/>
            <person name="Crable B.R."/>
            <person name="Wagner D.N."/>
            <person name="Hung C.S."/>
            <person name="Nadeau L.J."/>
            <person name="Schratz L."/>
            <person name="Haridas S."/>
            <person name="Pangilinan J."/>
            <person name="Lipzen A."/>
            <person name="Na H."/>
            <person name="Yan M."/>
            <person name="Ng V."/>
            <person name="Grigoriev I.V."/>
            <person name="Spatafora J.W."/>
            <person name="Barlow D."/>
            <person name="Biffinger J."/>
            <person name="Kelley-Loughnane N."/>
            <person name="Varaljay V.A."/>
            <person name="Crookes-Goodson W.J."/>
        </authorList>
    </citation>
    <scope>NUCLEOTIDE SEQUENCE</scope>
    <source>
        <strain evidence="7">5307AH</strain>
    </source>
</reference>
<feature type="transmembrane region" description="Helical" evidence="6">
    <location>
        <begin position="505"/>
        <end position="527"/>
    </location>
</feature>
<dbReference type="InterPro" id="IPR036259">
    <property type="entry name" value="MFS_trans_sf"/>
</dbReference>
<feature type="transmembrane region" description="Helical" evidence="6">
    <location>
        <begin position="192"/>
        <end position="214"/>
    </location>
</feature>
<dbReference type="Proteomes" id="UP001182556">
    <property type="component" value="Unassembled WGS sequence"/>
</dbReference>
<comment type="subcellular location">
    <subcellularLocation>
        <location evidence="1">Membrane</location>
        <topology evidence="1">Multi-pass membrane protein</topology>
    </subcellularLocation>
</comment>
<name>A0AAD9CUR8_PAPLA</name>
<evidence type="ECO:0000256" key="4">
    <source>
        <dbReference type="ARBA" id="ARBA00023136"/>
    </source>
</evidence>
<feature type="transmembrane region" description="Helical" evidence="6">
    <location>
        <begin position="539"/>
        <end position="561"/>
    </location>
</feature>
<dbReference type="AlphaFoldDB" id="A0AAD9CUR8"/>
<evidence type="ECO:0000256" key="1">
    <source>
        <dbReference type="ARBA" id="ARBA00004141"/>
    </source>
</evidence>
<sequence length="620" mass="66435">MAKPKPHYGATSTRRPSHRSHLSHRSADSIPPPDLAELDSRRSLYHRLIHWTLPRKAQLPLTCLSIGISAVQANGVYCWPTYGPVVAKMLELDGAQAQTIVVGGILGVYLMAAPLGSLTDRYGPRFGSFVSAILSAVGYLSFALLLQNATPETPGIHIWLTIAFFCVGAATVGAYFSCLTCASLSFPSHPTLSLSLPLSLVGLSSLFLSAFSTLRAFQSPIPTSPSQTDLDPIKFLVFLGTLCPLANLFGAVFMRVIPPAGLEPKQYHTKIRSTGGAAPVSQAEESEDESDDELDPDTEMYLAMSQSLHLDEHTPLLIGGIEAAWEEVEEMERGKDVTWTVGRLVRDWEGFWAFGLILALCIGPSETIIASIGSILTSLLPVPTSLAPFDVAASKHRGVPEGAHALGLRNKHVMILSLTSTLSRLITGVLADYLCPPLVAVPASRDSTGEGGAVDDIDQEGRPKMVFVRQRPIRLYRSMFAALCSVILAGVYAWSAGWLDSEKGLWVLSGGVGTFYGALFTLTPAIVSAHFGPTNFGLAWGMVSYFAALGSVLFSYLYALISVAVAEESVRPNGTGPATTTEAPSICYGPRCFRPSLWVATACALVSAAGFVFVARRWKA</sequence>
<comment type="caution">
    <text evidence="7">The sequence shown here is derived from an EMBL/GenBank/DDBJ whole genome shotgun (WGS) entry which is preliminary data.</text>
</comment>
<evidence type="ECO:0000256" key="3">
    <source>
        <dbReference type="ARBA" id="ARBA00022989"/>
    </source>
</evidence>
<dbReference type="PANTHER" id="PTHR21576:SF158">
    <property type="entry name" value="RIBOSOMAL RNA-PROCESSING PROTEIN 12-LIKE CONSERVED DOMAIN-CONTAINING PROTEIN"/>
    <property type="match status" value="1"/>
</dbReference>
<proteinExistence type="predicted"/>
<feature type="transmembrane region" description="Helical" evidence="6">
    <location>
        <begin position="97"/>
        <end position="116"/>
    </location>
</feature>
<dbReference type="PANTHER" id="PTHR21576">
    <property type="entry name" value="UNCHARACTERIZED NODULIN-LIKE PROTEIN"/>
    <property type="match status" value="1"/>
</dbReference>
<feature type="transmembrane region" description="Helical" evidence="6">
    <location>
        <begin position="597"/>
        <end position="615"/>
    </location>
</feature>
<evidence type="ECO:0000256" key="2">
    <source>
        <dbReference type="ARBA" id="ARBA00022692"/>
    </source>
</evidence>
<feature type="transmembrane region" description="Helical" evidence="6">
    <location>
        <begin position="158"/>
        <end position="186"/>
    </location>
</feature>
<keyword evidence="3 6" id="KW-1133">Transmembrane helix</keyword>
<feature type="transmembrane region" description="Helical" evidence="6">
    <location>
        <begin position="235"/>
        <end position="257"/>
    </location>
</feature>
<evidence type="ECO:0000313" key="8">
    <source>
        <dbReference type="Proteomes" id="UP001182556"/>
    </source>
</evidence>
<evidence type="ECO:0000256" key="5">
    <source>
        <dbReference type="SAM" id="MobiDB-lite"/>
    </source>
</evidence>
<feature type="compositionally biased region" description="Basic residues" evidence="5">
    <location>
        <begin position="15"/>
        <end position="24"/>
    </location>
</feature>
<gene>
    <name evidence="7" type="ORF">DB88DRAFT_500044</name>
</gene>
<evidence type="ECO:0000256" key="6">
    <source>
        <dbReference type="SAM" id="Phobius"/>
    </source>
</evidence>
<keyword evidence="8" id="KW-1185">Reference proteome</keyword>
<feature type="region of interest" description="Disordered" evidence="5">
    <location>
        <begin position="273"/>
        <end position="295"/>
    </location>
</feature>
<feature type="transmembrane region" description="Helical" evidence="6">
    <location>
        <begin position="479"/>
        <end position="499"/>
    </location>
</feature>
<evidence type="ECO:0000313" key="7">
    <source>
        <dbReference type="EMBL" id="KAK1921219.1"/>
    </source>
</evidence>
<protein>
    <submittedName>
        <fullName evidence="7">Major facilitator superfamily domain-containing protein</fullName>
    </submittedName>
</protein>
<feature type="transmembrane region" description="Helical" evidence="6">
    <location>
        <begin position="128"/>
        <end position="146"/>
    </location>
</feature>
<dbReference type="GO" id="GO:0000329">
    <property type="term" value="C:fungal-type vacuole membrane"/>
    <property type="evidence" value="ECO:0007669"/>
    <property type="project" value="TreeGrafter"/>
</dbReference>
<feature type="transmembrane region" description="Helical" evidence="6">
    <location>
        <begin position="351"/>
        <end position="376"/>
    </location>
</feature>
<dbReference type="SUPFAM" id="SSF103473">
    <property type="entry name" value="MFS general substrate transporter"/>
    <property type="match status" value="1"/>
</dbReference>
<dbReference type="EMBL" id="JAODAN010000011">
    <property type="protein sequence ID" value="KAK1921219.1"/>
    <property type="molecule type" value="Genomic_DNA"/>
</dbReference>
<organism evidence="7 8">
    <name type="scientific">Papiliotrema laurentii</name>
    <name type="common">Cryptococcus laurentii</name>
    <dbReference type="NCBI Taxonomy" id="5418"/>
    <lineage>
        <taxon>Eukaryota</taxon>
        <taxon>Fungi</taxon>
        <taxon>Dikarya</taxon>
        <taxon>Basidiomycota</taxon>
        <taxon>Agaricomycotina</taxon>
        <taxon>Tremellomycetes</taxon>
        <taxon>Tremellales</taxon>
        <taxon>Rhynchogastremaceae</taxon>
        <taxon>Papiliotrema</taxon>
    </lineage>
</organism>
<feature type="region of interest" description="Disordered" evidence="5">
    <location>
        <begin position="1"/>
        <end position="33"/>
    </location>
</feature>
<keyword evidence="4 6" id="KW-0472">Membrane</keyword>
<dbReference type="Gene3D" id="1.20.1250.20">
    <property type="entry name" value="MFS general substrate transporter like domains"/>
    <property type="match status" value="1"/>
</dbReference>
<accession>A0AAD9CUR8</accession>
<feature type="compositionally biased region" description="Acidic residues" evidence="5">
    <location>
        <begin position="284"/>
        <end position="295"/>
    </location>
</feature>
<keyword evidence="2 6" id="KW-0812">Transmembrane</keyword>